<accession>A0A1M4SD99</accession>
<organism evidence="1 2">
    <name type="scientific">Ferrithrix thermotolerans DSM 19514</name>
    <dbReference type="NCBI Taxonomy" id="1121881"/>
    <lineage>
        <taxon>Bacteria</taxon>
        <taxon>Bacillati</taxon>
        <taxon>Actinomycetota</taxon>
        <taxon>Acidimicrobiia</taxon>
        <taxon>Acidimicrobiales</taxon>
        <taxon>Acidimicrobiaceae</taxon>
        <taxon>Ferrithrix</taxon>
    </lineage>
</organism>
<protein>
    <submittedName>
        <fullName evidence="1">Uncharacterized protein</fullName>
    </submittedName>
</protein>
<dbReference type="AlphaFoldDB" id="A0A1M4SD99"/>
<name>A0A1M4SD99_9ACTN</name>
<gene>
    <name evidence="1" type="ORF">SAMN02745225_00221</name>
</gene>
<keyword evidence="2" id="KW-1185">Reference proteome</keyword>
<dbReference type="EMBL" id="FQUL01000002">
    <property type="protein sequence ID" value="SHE30213.1"/>
    <property type="molecule type" value="Genomic_DNA"/>
</dbReference>
<dbReference type="Proteomes" id="UP000184295">
    <property type="component" value="Unassembled WGS sequence"/>
</dbReference>
<proteinExistence type="predicted"/>
<reference evidence="2" key="1">
    <citation type="submission" date="2016-11" db="EMBL/GenBank/DDBJ databases">
        <authorList>
            <person name="Varghese N."/>
            <person name="Submissions S."/>
        </authorList>
    </citation>
    <scope>NUCLEOTIDE SEQUENCE [LARGE SCALE GENOMIC DNA]</scope>
    <source>
        <strain evidence="2">DSM 19514</strain>
    </source>
</reference>
<evidence type="ECO:0000313" key="2">
    <source>
        <dbReference type="Proteomes" id="UP000184295"/>
    </source>
</evidence>
<evidence type="ECO:0000313" key="1">
    <source>
        <dbReference type="EMBL" id="SHE30213.1"/>
    </source>
</evidence>
<sequence>MIALVIACVVLILLTIAYDRYFESEVRAQEERIKRQKVIKDLEPREDFDTWLTGVHRDVEDNFKGYTYLRQRISSEIEGS</sequence>